<evidence type="ECO:0000313" key="1">
    <source>
        <dbReference type="EMBL" id="MBW7454937.1"/>
    </source>
</evidence>
<comment type="caution">
    <text evidence="1">The sequence shown here is derived from an EMBL/GenBank/DDBJ whole genome shotgun (WGS) entry which is preliminary data.</text>
</comment>
<reference evidence="1 2" key="1">
    <citation type="submission" date="2021-07" db="EMBL/GenBank/DDBJ databases">
        <title>Paenibacillus radiodurans sp. nov., isolated from the southeastern edge of Tengger Desert.</title>
        <authorList>
            <person name="Zhang G."/>
        </authorList>
    </citation>
    <scope>NUCLEOTIDE SEQUENCE [LARGE SCALE GENOMIC DNA]</scope>
    <source>
        <strain evidence="1 2">CCM 7311</strain>
    </source>
</reference>
<accession>A0ABS7C234</accession>
<sequence>MAFLPVYRSWMEKHLNSRSGERERRLAEGHGHAEKLFLEKVWYPAFGEFENLHPEYEVADFRDGRAFWILLLSGFPCGWQSKSMDAAHIQAKQAVGNFPIR</sequence>
<dbReference type="Proteomes" id="UP001519887">
    <property type="component" value="Unassembled WGS sequence"/>
</dbReference>
<organism evidence="1 2">
    <name type="scientific">Paenibacillus sepulcri</name>
    <dbReference type="NCBI Taxonomy" id="359917"/>
    <lineage>
        <taxon>Bacteria</taxon>
        <taxon>Bacillati</taxon>
        <taxon>Bacillota</taxon>
        <taxon>Bacilli</taxon>
        <taxon>Bacillales</taxon>
        <taxon>Paenibacillaceae</taxon>
        <taxon>Paenibacillus</taxon>
    </lineage>
</organism>
<name>A0ABS7C234_9BACL</name>
<keyword evidence="2" id="KW-1185">Reference proteome</keyword>
<evidence type="ECO:0000313" key="2">
    <source>
        <dbReference type="Proteomes" id="UP001519887"/>
    </source>
</evidence>
<dbReference type="EMBL" id="JAHZIK010000277">
    <property type="protein sequence ID" value="MBW7454937.1"/>
    <property type="molecule type" value="Genomic_DNA"/>
</dbReference>
<protein>
    <submittedName>
        <fullName evidence="1">Uncharacterized protein</fullName>
    </submittedName>
</protein>
<gene>
    <name evidence="1" type="ORF">K0U00_12920</name>
</gene>
<dbReference type="RefSeq" id="WP_210037407.1">
    <property type="nucleotide sequence ID" value="NZ_JBHLVU010000004.1"/>
</dbReference>
<proteinExistence type="predicted"/>